<evidence type="ECO:0000313" key="3">
    <source>
        <dbReference type="Proteomes" id="UP001174210"/>
    </source>
</evidence>
<evidence type="ECO:0000313" key="2">
    <source>
        <dbReference type="EMBL" id="MDN4597885.1"/>
    </source>
</evidence>
<gene>
    <name evidence="2" type="ORF">P5G59_12090</name>
</gene>
<dbReference type="EMBL" id="JAROCB010000003">
    <property type="protein sequence ID" value="MDN4597885.1"/>
    <property type="molecule type" value="Genomic_DNA"/>
</dbReference>
<dbReference type="Proteomes" id="UP001174210">
    <property type="component" value="Unassembled WGS sequence"/>
</dbReference>
<sequence length="127" mass="13182">MPFGEVSGTEATRPKPSPFSVFRNTMRSPAGSFQSTEAVAVGAGVAGSPAPTGAEHAVPAARTAPAIPASANIRAVRRARVVIIPRSLRFVPHPVSLLKTRKGAEDYGVCPFSGHTGSFPTRESDVS</sequence>
<keyword evidence="3" id="KW-1185">Reference proteome</keyword>
<organism evidence="2 3">
    <name type="scientific">Leifsonia virtsii</name>
    <dbReference type="NCBI Taxonomy" id="3035915"/>
    <lineage>
        <taxon>Bacteria</taxon>
        <taxon>Bacillati</taxon>
        <taxon>Actinomycetota</taxon>
        <taxon>Actinomycetes</taxon>
        <taxon>Micrococcales</taxon>
        <taxon>Microbacteriaceae</taxon>
        <taxon>Leifsonia</taxon>
    </lineage>
</organism>
<name>A0ABT8IYK8_9MICO</name>
<accession>A0ABT8IYK8</accession>
<protein>
    <submittedName>
        <fullName evidence="2">Uncharacterized protein</fullName>
    </submittedName>
</protein>
<reference evidence="2" key="1">
    <citation type="submission" date="2023-03" db="EMBL/GenBank/DDBJ databases">
        <title>MT1 and MT2 Draft Genomes of Novel Species.</title>
        <authorList>
            <person name="Venkateswaran K."/>
        </authorList>
    </citation>
    <scope>NUCLEOTIDE SEQUENCE</scope>
    <source>
        <strain evidence="2">F6_8S_P_1A</strain>
    </source>
</reference>
<evidence type="ECO:0000256" key="1">
    <source>
        <dbReference type="SAM" id="MobiDB-lite"/>
    </source>
</evidence>
<feature type="region of interest" description="Disordered" evidence="1">
    <location>
        <begin position="1"/>
        <end position="20"/>
    </location>
</feature>
<comment type="caution">
    <text evidence="2">The sequence shown here is derived from an EMBL/GenBank/DDBJ whole genome shotgun (WGS) entry which is preliminary data.</text>
</comment>
<dbReference type="RefSeq" id="WP_301219229.1">
    <property type="nucleotide sequence ID" value="NZ_JAROCB010000003.1"/>
</dbReference>
<proteinExistence type="predicted"/>